<protein>
    <submittedName>
        <fullName evidence="3">M28 family peptidase</fullName>
    </submittedName>
</protein>
<feature type="signal peptide" evidence="1">
    <location>
        <begin position="1"/>
        <end position="16"/>
    </location>
</feature>
<name>A0A4Y8SPB7_9SPHI</name>
<dbReference type="RefSeq" id="WP_133226407.1">
    <property type="nucleotide sequence ID" value="NZ_SOZE01000002.1"/>
</dbReference>
<dbReference type="EMBL" id="SOZE01000002">
    <property type="protein sequence ID" value="TFF40284.1"/>
    <property type="molecule type" value="Genomic_DNA"/>
</dbReference>
<dbReference type="Gene3D" id="3.40.630.10">
    <property type="entry name" value="Zn peptidases"/>
    <property type="match status" value="1"/>
</dbReference>
<organism evidence="3 4">
    <name type="scientific">Mucilaginibacter psychrotolerans</name>
    <dbReference type="NCBI Taxonomy" id="1524096"/>
    <lineage>
        <taxon>Bacteria</taxon>
        <taxon>Pseudomonadati</taxon>
        <taxon>Bacteroidota</taxon>
        <taxon>Sphingobacteriia</taxon>
        <taxon>Sphingobacteriales</taxon>
        <taxon>Sphingobacteriaceae</taxon>
        <taxon>Mucilaginibacter</taxon>
    </lineage>
</organism>
<feature type="chain" id="PRO_5021213607" evidence="1">
    <location>
        <begin position="17"/>
        <end position="496"/>
    </location>
</feature>
<proteinExistence type="predicted"/>
<dbReference type="AlphaFoldDB" id="A0A4Y8SPB7"/>
<dbReference type="OrthoDB" id="9764939at2"/>
<evidence type="ECO:0000259" key="2">
    <source>
        <dbReference type="Pfam" id="PF04389"/>
    </source>
</evidence>
<dbReference type="PANTHER" id="PTHR10404">
    <property type="entry name" value="N-ACETYLATED-ALPHA-LINKED ACIDIC DIPEPTIDASE"/>
    <property type="match status" value="1"/>
</dbReference>
<dbReference type="InterPro" id="IPR007484">
    <property type="entry name" value="Peptidase_M28"/>
</dbReference>
<reference evidence="3 4" key="1">
    <citation type="journal article" date="2017" name="Int. J. Syst. Evol. Microbiol.">
        <title>Mucilaginibacterpsychrotolerans sp. nov., isolated from peatlands.</title>
        <authorList>
            <person name="Deng Y."/>
            <person name="Shen L."/>
            <person name="Xu B."/>
            <person name="Liu Y."/>
            <person name="Gu Z."/>
            <person name="Liu H."/>
            <person name="Zhou Y."/>
        </authorList>
    </citation>
    <scope>NUCLEOTIDE SEQUENCE [LARGE SCALE GENOMIC DNA]</scope>
    <source>
        <strain evidence="3 4">NH7-4</strain>
    </source>
</reference>
<dbReference type="Proteomes" id="UP000297540">
    <property type="component" value="Unassembled WGS sequence"/>
</dbReference>
<dbReference type="SUPFAM" id="SSF53187">
    <property type="entry name" value="Zn-dependent exopeptidases"/>
    <property type="match status" value="1"/>
</dbReference>
<comment type="caution">
    <text evidence="3">The sequence shown here is derived from an EMBL/GenBank/DDBJ whole genome shotgun (WGS) entry which is preliminary data.</text>
</comment>
<evidence type="ECO:0000313" key="3">
    <source>
        <dbReference type="EMBL" id="TFF40284.1"/>
    </source>
</evidence>
<evidence type="ECO:0000313" key="4">
    <source>
        <dbReference type="Proteomes" id="UP000297540"/>
    </source>
</evidence>
<dbReference type="Pfam" id="PF04389">
    <property type="entry name" value="Peptidase_M28"/>
    <property type="match status" value="1"/>
</dbReference>
<keyword evidence="1" id="KW-0732">Signal</keyword>
<accession>A0A4Y8SPB7</accession>
<dbReference type="PANTHER" id="PTHR10404:SF46">
    <property type="entry name" value="VACUOLAR PROTEIN SORTING-ASSOCIATED PROTEIN 70"/>
    <property type="match status" value="1"/>
</dbReference>
<keyword evidence="4" id="KW-1185">Reference proteome</keyword>
<sequence length="496" mass="55027">MRLLLLLCFCSTASLAQQRNLQGIVNSCSTQSLKSNLYYLASAPLQGRLMGSHGDTLASKFVAASFKTNGIAAPYGKGKSYYQPITAVLRTDKATLTINGKPFDYLNGWQLYRAFPVDFKNVPVVLADYNTGAELFQNLPQIEVREKALLVNNLLTRDLVAKGQLDSLQKMMLKRGGLAIIWSGDALAPLLERQKARRFLPQYVQPEGELNDPALMPIVGLTPERLKEMLANDKLATNPNGTLIGAGDKHVYELSATISLTLNRSFKETQAPNVIGIIKGTDTSLACIVISAHHDHDGVNGKDIYYGSVDNASGTVAVMEVAAMMNRAIKKGLRPKRTIVFASFTGEERGLLGSAWYVRHPVYPMAKTYAVLNIDMFGRVDTLHLRNKSADSLNYAYILVKDTLNRGLRQALYAANDSSVKVTLDTHYESPQYMMRRLTGSDQYPFYERGVPFVRIDCGFSADYHKPTDTPDKINYSLLTKQTQLAFMTLWNLANK</sequence>
<gene>
    <name evidence="3" type="ORF">E2R66_03270</name>
</gene>
<feature type="domain" description="Peptidase M28" evidence="2">
    <location>
        <begin position="273"/>
        <end position="486"/>
    </location>
</feature>
<evidence type="ECO:0000256" key="1">
    <source>
        <dbReference type="SAM" id="SignalP"/>
    </source>
</evidence>
<dbReference type="InterPro" id="IPR039373">
    <property type="entry name" value="Peptidase_M28B"/>
</dbReference>